<protein>
    <submittedName>
        <fullName evidence="6">FAD-binding protein</fullName>
    </submittedName>
</protein>
<keyword evidence="3" id="KW-0274">FAD</keyword>
<keyword evidence="7" id="KW-1185">Reference proteome</keyword>
<evidence type="ECO:0000313" key="7">
    <source>
        <dbReference type="Proteomes" id="UP000832011"/>
    </source>
</evidence>
<evidence type="ECO:0000313" key="6">
    <source>
        <dbReference type="EMBL" id="UOO87903.1"/>
    </source>
</evidence>
<dbReference type="RefSeq" id="WP_058356657.1">
    <property type="nucleotide sequence ID" value="NZ_CABKVG010000009.1"/>
</dbReference>
<dbReference type="Proteomes" id="UP000832011">
    <property type="component" value="Chromosome"/>
</dbReference>
<sequence>MEQKTVDLLVIGGGAAGMTSALTGRMEGLDVLLCEKAKQVGGTTATSGGTTWVPGTHLSVKAGVPDKVEDARAFLKAVVGERGGEHLREAFLRSGPEMVSELDAKTEVKFAAAFAHPDYVKNQPGEAFGGRALAPMAFDAKVLGDDFDRVLPPRPEFMGLGGMMVNRNELSALLRPVSSVGNVKTTLQVVLPYFKDRLKYKRGTRLVMGNALVGRLLYSLKKYQTEIWYESPLQELLLEDGRVIGAIIATAQGKKRVIARKGVVLATGGVAWNAQLRQQYFPIGTRDYSLAPQLSTGDGLTSGLKAGAQLDNEAHPVLWFPCSTFKKPNGQLAVWPHIILDRAKPGLIAVTASGKRFVNETDSYHDFCVGQLAAQQGNVSTPAYLICDDAFIHKYGLGLIMPGAQKLKYYLKHGYVVQAATVRELAGKIGVDAGELEQSVIRNNAYAITGDDVEFGRGTGKMNRFNGDAAVQPNPCIGPILSAPFYALAVKPIDCASSVGFAGDEFGRVLNGQGEAIPGLYACGNDLASIFKGTYPGPGTTIGPGMVFGWRIAKHAAGKLAHESGL</sequence>
<dbReference type="EMBL" id="CP091511">
    <property type="protein sequence ID" value="UOO87903.1"/>
    <property type="molecule type" value="Genomic_DNA"/>
</dbReference>
<dbReference type="InterPro" id="IPR036188">
    <property type="entry name" value="FAD/NAD-bd_sf"/>
</dbReference>
<organism evidence="6 7">
    <name type="scientific">Vitreoscilla massiliensis</name>
    <dbReference type="NCBI Taxonomy" id="1689272"/>
    <lineage>
        <taxon>Bacteria</taxon>
        <taxon>Pseudomonadati</taxon>
        <taxon>Pseudomonadota</taxon>
        <taxon>Betaproteobacteria</taxon>
        <taxon>Neisseriales</taxon>
        <taxon>Neisseriaceae</taxon>
        <taxon>Vitreoscilla</taxon>
    </lineage>
</organism>
<reference evidence="6 7" key="1">
    <citation type="journal article" date="2022" name="Res Sq">
        <title>Evolution of multicellular longitudinally dividing oral cavity symbionts (Neisseriaceae).</title>
        <authorList>
            <person name="Nyongesa S."/>
            <person name="Weber P."/>
            <person name="Bernet E."/>
            <person name="Pullido F."/>
            <person name="Nieckarz M."/>
            <person name="Delaby M."/>
            <person name="Nieves C."/>
            <person name="Viehboeck T."/>
            <person name="Krause N."/>
            <person name="Rivera-Millot A."/>
            <person name="Nakamura A."/>
            <person name="Vischer N."/>
            <person name="VanNieuwenhze M."/>
            <person name="Brun Y."/>
            <person name="Cava F."/>
            <person name="Bulgheresi S."/>
            <person name="Veyrier F."/>
        </authorList>
    </citation>
    <scope>NUCLEOTIDE SEQUENCE [LARGE SCALE GENOMIC DNA]</scope>
    <source>
        <strain evidence="6 7">SN4</strain>
    </source>
</reference>
<dbReference type="Gene3D" id="3.50.50.60">
    <property type="entry name" value="FAD/NAD(P)-binding domain"/>
    <property type="match status" value="2"/>
</dbReference>
<dbReference type="InterPro" id="IPR003953">
    <property type="entry name" value="FAD-dep_OxRdtase_2_FAD-bd"/>
</dbReference>
<dbReference type="SUPFAM" id="SSF51905">
    <property type="entry name" value="FAD/NAD(P)-binding domain"/>
    <property type="match status" value="1"/>
</dbReference>
<dbReference type="PANTHER" id="PTHR43400:SF10">
    <property type="entry name" value="3-OXOSTEROID 1-DEHYDROGENASE"/>
    <property type="match status" value="1"/>
</dbReference>
<feature type="domain" description="FAD-dependent oxidoreductase 2 FAD-binding" evidence="5">
    <location>
        <begin position="7"/>
        <end position="542"/>
    </location>
</feature>
<dbReference type="Pfam" id="PF00890">
    <property type="entry name" value="FAD_binding_2"/>
    <property type="match status" value="1"/>
</dbReference>
<dbReference type="InterPro" id="IPR027477">
    <property type="entry name" value="Succ_DH/fumarate_Rdtase_cat_sf"/>
</dbReference>
<name>A0ABY4E0R9_9NEIS</name>
<keyword evidence="2" id="KW-0285">Flavoprotein</keyword>
<evidence type="ECO:0000256" key="2">
    <source>
        <dbReference type="ARBA" id="ARBA00022630"/>
    </source>
</evidence>
<keyword evidence="4" id="KW-0560">Oxidoreductase</keyword>
<comment type="cofactor">
    <cofactor evidence="1">
        <name>FAD</name>
        <dbReference type="ChEBI" id="CHEBI:57692"/>
    </cofactor>
</comment>
<gene>
    <name evidence="6" type="ORF">LVJ82_10405</name>
</gene>
<evidence type="ECO:0000256" key="1">
    <source>
        <dbReference type="ARBA" id="ARBA00001974"/>
    </source>
</evidence>
<dbReference type="SUPFAM" id="SSF56425">
    <property type="entry name" value="Succinate dehydrogenase/fumarate reductase flavoprotein, catalytic domain"/>
    <property type="match status" value="1"/>
</dbReference>
<evidence type="ECO:0000256" key="3">
    <source>
        <dbReference type="ARBA" id="ARBA00022827"/>
    </source>
</evidence>
<evidence type="ECO:0000256" key="4">
    <source>
        <dbReference type="ARBA" id="ARBA00023002"/>
    </source>
</evidence>
<evidence type="ECO:0000259" key="5">
    <source>
        <dbReference type="Pfam" id="PF00890"/>
    </source>
</evidence>
<dbReference type="InterPro" id="IPR050315">
    <property type="entry name" value="FAD-oxidoreductase_2"/>
</dbReference>
<dbReference type="PANTHER" id="PTHR43400">
    <property type="entry name" value="FUMARATE REDUCTASE"/>
    <property type="match status" value="1"/>
</dbReference>
<proteinExistence type="predicted"/>
<accession>A0ABY4E0R9</accession>